<dbReference type="InterPro" id="IPR002549">
    <property type="entry name" value="AI-2E-like"/>
</dbReference>
<feature type="transmembrane region" description="Helical" evidence="9">
    <location>
        <begin position="27"/>
        <end position="46"/>
    </location>
</feature>
<dbReference type="PANTHER" id="PTHR21716:SF53">
    <property type="entry name" value="PERMEASE PERM-RELATED"/>
    <property type="match status" value="1"/>
</dbReference>
<sequence length="663" mass="70806">MLYPFIMSGPLPPRRSSDRGPPPEVPGLRALTSLVAGVVVIVALYFGRAVLMPITLAVLLSFVLAPFATSLRRAGLGRVPSVIAAVLVALCVLAATSVVIGAQVAQLAGDLPRYEAAVERKAKTLHEETIGRADALLRRATGALRHIARTPEPPSSDDRSANSSDRPPMPVEVLEPRPSSFQLIQRFVAPVVSPLATAGIVAVVAIFILLQREDLRDRLIRLFGVRDLHRTTTAMDEAARRLSRYFLVQVAVNTSVGTLISIGLALIGVPGALLFGVLTALLRFVPYVGAWIAALLAVILAAAIAPGWWMMIWTAIVFAAVELAAGQFVEPLLYGNSAGLSPFAVIIAAIFWGWIWGPVGLVLSTPLTLCLVTLGRHVERVAFLDVLFGNHPVLTPGENLYQRLLANDAPDALAQAAAMLEKTSLEAWYDTVMLECLRLACDDVARGVVPPGQLTAVRSAALGVIGELTPAGSPGVAVEPRKRPKASARRGPFSDNQQEAPDEGAPVLCVKGRGEFDDLAATILVQLLQRRGIEVIAVSAERFLRRRGDEARISRDKVICLVTLEWREPPPYLRNLVSRLQALSPDLVMGIAFAEHPNAARHSAQGQSEAAGPTKEPAIDSFAALADACAELLRTRSMPNENGNGNGNGDARAKGNQQIAKAL</sequence>
<feature type="transmembrane region" description="Helical" evidence="9">
    <location>
        <begin position="245"/>
        <end position="278"/>
    </location>
</feature>
<dbReference type="EMBL" id="PYUC01000009">
    <property type="protein sequence ID" value="PTB19124.1"/>
    <property type="molecule type" value="Genomic_DNA"/>
</dbReference>
<feature type="transmembrane region" description="Helical" evidence="9">
    <location>
        <begin position="83"/>
        <end position="105"/>
    </location>
</feature>
<feature type="transmembrane region" description="Helical" evidence="9">
    <location>
        <begin position="341"/>
        <end position="374"/>
    </location>
</feature>
<reference evidence="10 11" key="1">
    <citation type="submission" date="2018-03" db="EMBL/GenBank/DDBJ databases">
        <title>Whole genome analyses suggest that Burkholderia sensu lato contains two further novel genera in the rhizoxinica-symbiotica group Mycetohabitans gen. nov., and Trinickia gen. nov.: implications for the evolution of diazotrophy and nodulation in the Burkholderiaceae.</title>
        <authorList>
            <person name="Estrada De Los Santos P."/>
            <person name="Palmer M."/>
            <person name="Chavez-Ramirez B."/>
            <person name="Steenkamp E.T."/>
            <person name="Hirsch A.M."/>
            <person name="Manyaka P."/>
            <person name="Maluk M."/>
            <person name="Lafos M."/>
            <person name="Crook M."/>
            <person name="Gross E."/>
            <person name="Simon M.F."/>
            <person name="Bueno Dos Reis Junior F."/>
            <person name="Poole P.S."/>
            <person name="Venter S.N."/>
            <person name="James E.K."/>
        </authorList>
    </citation>
    <scope>NUCLEOTIDE SEQUENCE [LARGE SCALE GENOMIC DNA]</scope>
    <source>
        <strain evidence="10 11">JPY-366</strain>
    </source>
</reference>
<dbReference type="AlphaFoldDB" id="A0A2T3XRI6"/>
<feature type="region of interest" description="Disordered" evidence="8">
    <location>
        <begin position="637"/>
        <end position="663"/>
    </location>
</feature>
<evidence type="ECO:0000256" key="4">
    <source>
        <dbReference type="ARBA" id="ARBA00022475"/>
    </source>
</evidence>
<evidence type="ECO:0000313" key="10">
    <source>
        <dbReference type="EMBL" id="PTB19124.1"/>
    </source>
</evidence>
<evidence type="ECO:0000313" key="11">
    <source>
        <dbReference type="Proteomes" id="UP000240638"/>
    </source>
</evidence>
<keyword evidence="3" id="KW-0813">Transport</keyword>
<protein>
    <submittedName>
        <fullName evidence="10">AI-2E family transporter</fullName>
    </submittedName>
</protein>
<feature type="region of interest" description="Disordered" evidence="8">
    <location>
        <begin position="473"/>
        <end position="504"/>
    </location>
</feature>
<evidence type="ECO:0000256" key="7">
    <source>
        <dbReference type="ARBA" id="ARBA00023136"/>
    </source>
</evidence>
<evidence type="ECO:0000256" key="5">
    <source>
        <dbReference type="ARBA" id="ARBA00022692"/>
    </source>
</evidence>
<evidence type="ECO:0000256" key="3">
    <source>
        <dbReference type="ARBA" id="ARBA00022448"/>
    </source>
</evidence>
<feature type="transmembrane region" description="Helical" evidence="9">
    <location>
        <begin position="284"/>
        <end position="304"/>
    </location>
</feature>
<feature type="region of interest" description="Disordered" evidence="8">
    <location>
        <begin position="1"/>
        <end position="23"/>
    </location>
</feature>
<evidence type="ECO:0000256" key="9">
    <source>
        <dbReference type="SAM" id="Phobius"/>
    </source>
</evidence>
<dbReference type="Pfam" id="PF01594">
    <property type="entry name" value="AI-2E_transport"/>
    <property type="match status" value="2"/>
</dbReference>
<comment type="similarity">
    <text evidence="2">Belongs to the autoinducer-2 exporter (AI-2E) (TC 2.A.86) family.</text>
</comment>
<dbReference type="Proteomes" id="UP000240638">
    <property type="component" value="Unassembled WGS sequence"/>
</dbReference>
<dbReference type="GO" id="GO:0005886">
    <property type="term" value="C:plasma membrane"/>
    <property type="evidence" value="ECO:0007669"/>
    <property type="project" value="UniProtKB-SubCell"/>
</dbReference>
<evidence type="ECO:0000256" key="8">
    <source>
        <dbReference type="SAM" id="MobiDB-lite"/>
    </source>
</evidence>
<feature type="region of interest" description="Disordered" evidence="8">
    <location>
        <begin position="147"/>
        <end position="172"/>
    </location>
</feature>
<keyword evidence="4" id="KW-1003">Cell membrane</keyword>
<comment type="subcellular location">
    <subcellularLocation>
        <location evidence="1">Cell membrane</location>
        <topology evidence="1">Multi-pass membrane protein</topology>
    </subcellularLocation>
</comment>
<keyword evidence="6 9" id="KW-1133">Transmembrane helix</keyword>
<keyword evidence="5 9" id="KW-0812">Transmembrane</keyword>
<dbReference type="PANTHER" id="PTHR21716">
    <property type="entry name" value="TRANSMEMBRANE PROTEIN"/>
    <property type="match status" value="1"/>
</dbReference>
<evidence type="ECO:0000256" key="2">
    <source>
        <dbReference type="ARBA" id="ARBA00009773"/>
    </source>
</evidence>
<evidence type="ECO:0000256" key="6">
    <source>
        <dbReference type="ARBA" id="ARBA00022989"/>
    </source>
</evidence>
<name>A0A2T3XRI6_9BURK</name>
<organism evidence="10 11">
    <name type="scientific">Trinickia symbiotica</name>
    <dbReference type="NCBI Taxonomy" id="863227"/>
    <lineage>
        <taxon>Bacteria</taxon>
        <taxon>Pseudomonadati</taxon>
        <taxon>Pseudomonadota</taxon>
        <taxon>Betaproteobacteria</taxon>
        <taxon>Burkholderiales</taxon>
        <taxon>Burkholderiaceae</taxon>
        <taxon>Trinickia</taxon>
    </lineage>
</organism>
<evidence type="ECO:0000256" key="1">
    <source>
        <dbReference type="ARBA" id="ARBA00004651"/>
    </source>
</evidence>
<feature type="transmembrane region" description="Helical" evidence="9">
    <location>
        <begin position="311"/>
        <end position="329"/>
    </location>
</feature>
<feature type="transmembrane region" description="Helical" evidence="9">
    <location>
        <begin position="52"/>
        <end position="71"/>
    </location>
</feature>
<accession>A0A2T3XRI6</accession>
<gene>
    <name evidence="10" type="ORF">C9I57_18970</name>
</gene>
<proteinExistence type="inferred from homology"/>
<comment type="caution">
    <text evidence="10">The sequence shown here is derived from an EMBL/GenBank/DDBJ whole genome shotgun (WGS) entry which is preliminary data.</text>
</comment>
<feature type="transmembrane region" description="Helical" evidence="9">
    <location>
        <begin position="187"/>
        <end position="210"/>
    </location>
</feature>
<keyword evidence="7 9" id="KW-0472">Membrane</keyword>